<name>A0ABT7UBY7_9FIRM</name>
<keyword evidence="4" id="KW-1185">Reference proteome</keyword>
<dbReference type="InterPro" id="IPR013785">
    <property type="entry name" value="Aldolase_TIM"/>
</dbReference>
<comment type="subcellular location">
    <subcellularLocation>
        <location evidence="1">Cytoplasm</location>
    </subcellularLocation>
</comment>
<sequence length="229" mass="25288">MKFYIDTSDVEEIKAALDLGIISGVTTNPSIIARSWNSFEDAVSAIDAVVNEEMEVFAEVLSTSCEDMVKEGKKIASLRKNMVVKLPMTMEAIKAIGILSQCGIKTCATICFHPVQALLASVAKANYVAPYLSRIDDIGYDGMKTVKEIHDICRRYDLRTEILCASIRSPKQMIELAKEGIEAVTLAPSFLRSLMTSPSTEQMIVKFQEDWENAVRTAVPSVGEKNEQL</sequence>
<dbReference type="Proteomes" id="UP001529340">
    <property type="component" value="Unassembled WGS sequence"/>
</dbReference>
<reference evidence="3" key="1">
    <citation type="submission" date="2023-06" db="EMBL/GenBank/DDBJ databases">
        <title>Identification and characterization of horizontal gene transfer across gut microbiota members of farm animals based on homology search.</title>
        <authorList>
            <person name="Schwarzerova J."/>
            <person name="Nykrynova M."/>
            <person name="Jureckova K."/>
            <person name="Cejkova D."/>
            <person name="Rychlik I."/>
        </authorList>
    </citation>
    <scope>NUCLEOTIDE SEQUENCE</scope>
    <source>
        <strain evidence="3">ET39</strain>
    </source>
</reference>
<dbReference type="InterPro" id="IPR001585">
    <property type="entry name" value="TAL/FSA"/>
</dbReference>
<organism evidence="3 4">
    <name type="scientific">Amedibacillus dolichus</name>
    <dbReference type="NCBI Taxonomy" id="31971"/>
    <lineage>
        <taxon>Bacteria</taxon>
        <taxon>Bacillati</taxon>
        <taxon>Bacillota</taxon>
        <taxon>Erysipelotrichia</taxon>
        <taxon>Erysipelotrichales</taxon>
        <taxon>Erysipelotrichaceae</taxon>
        <taxon>Amedibacillus</taxon>
    </lineage>
</organism>
<dbReference type="InterPro" id="IPR018225">
    <property type="entry name" value="Transaldolase_AS"/>
</dbReference>
<dbReference type="RefSeq" id="WP_289607608.1">
    <property type="nucleotide sequence ID" value="NZ_JAUDCG010000019.1"/>
</dbReference>
<dbReference type="CDD" id="cd00956">
    <property type="entry name" value="Transaldolase_FSA"/>
    <property type="match status" value="1"/>
</dbReference>
<keyword evidence="2" id="KW-0704">Schiff base</keyword>
<dbReference type="EMBL" id="JAUDCG010000019">
    <property type="protein sequence ID" value="MDM8157145.1"/>
    <property type="molecule type" value="Genomic_DNA"/>
</dbReference>
<accession>A0ABT7UBY7</accession>
<dbReference type="PROSITE" id="PS01054">
    <property type="entry name" value="TRANSALDOLASE_1"/>
    <property type="match status" value="1"/>
</dbReference>
<dbReference type="Pfam" id="PF00923">
    <property type="entry name" value="TAL_FSA"/>
    <property type="match status" value="1"/>
</dbReference>
<evidence type="ECO:0000256" key="2">
    <source>
        <dbReference type="ARBA" id="ARBA00023270"/>
    </source>
</evidence>
<dbReference type="PANTHER" id="PTHR10683:SF40">
    <property type="entry name" value="FRUCTOSE-6-PHOSPHATE ALDOLASE 1-RELATED"/>
    <property type="match status" value="1"/>
</dbReference>
<comment type="caution">
    <text evidence="3">The sequence shown here is derived from an EMBL/GenBank/DDBJ whole genome shotgun (WGS) entry which is preliminary data.</text>
</comment>
<dbReference type="PANTHER" id="PTHR10683">
    <property type="entry name" value="TRANSALDOLASE"/>
    <property type="match status" value="1"/>
</dbReference>
<dbReference type="Gene3D" id="3.20.20.70">
    <property type="entry name" value="Aldolase class I"/>
    <property type="match status" value="1"/>
</dbReference>
<evidence type="ECO:0000313" key="3">
    <source>
        <dbReference type="EMBL" id="MDM8157145.1"/>
    </source>
</evidence>
<evidence type="ECO:0000313" key="4">
    <source>
        <dbReference type="Proteomes" id="UP001529340"/>
    </source>
</evidence>
<dbReference type="SUPFAM" id="SSF51569">
    <property type="entry name" value="Aldolase"/>
    <property type="match status" value="1"/>
</dbReference>
<dbReference type="InterPro" id="IPR033919">
    <property type="entry name" value="TSA/FSA_arc/bac"/>
</dbReference>
<reference evidence="3" key="2">
    <citation type="submission" date="2023-06" db="EMBL/GenBank/DDBJ databases">
        <authorList>
            <person name="Zeman M."/>
            <person name="Kubasova T."/>
            <person name="Jahodarova E."/>
            <person name="Nykrynova M."/>
            <person name="Rychlik I."/>
        </authorList>
    </citation>
    <scope>NUCLEOTIDE SEQUENCE</scope>
    <source>
        <strain evidence="3">ET39</strain>
    </source>
</reference>
<evidence type="ECO:0000256" key="1">
    <source>
        <dbReference type="ARBA" id="ARBA00004496"/>
    </source>
</evidence>
<protein>
    <submittedName>
        <fullName evidence="3">Transaldolase family protein</fullName>
    </submittedName>
</protein>
<gene>
    <name evidence="3" type="ORF">QUV96_05765</name>
</gene>
<proteinExistence type="predicted"/>